<dbReference type="Proteomes" id="UP000617979">
    <property type="component" value="Unassembled WGS sequence"/>
</dbReference>
<evidence type="ECO:0000313" key="1">
    <source>
        <dbReference type="EMBL" id="GGA55106.1"/>
    </source>
</evidence>
<dbReference type="InterPro" id="IPR038513">
    <property type="entry name" value="FAIM1_dom_sf"/>
</dbReference>
<dbReference type="InterPro" id="IPR010695">
    <property type="entry name" value="FAIM1"/>
</dbReference>
<proteinExistence type="predicted"/>
<reference evidence="2" key="1">
    <citation type="journal article" date="2019" name="Int. J. Syst. Evol. Microbiol.">
        <title>The Global Catalogue of Microorganisms (GCM) 10K type strain sequencing project: providing services to taxonomists for standard genome sequencing and annotation.</title>
        <authorList>
            <consortium name="The Broad Institute Genomics Platform"/>
            <consortium name="The Broad Institute Genome Sequencing Center for Infectious Disease"/>
            <person name="Wu L."/>
            <person name="Ma J."/>
        </authorList>
    </citation>
    <scope>NUCLEOTIDE SEQUENCE [LARGE SCALE GENOMIC DNA]</scope>
    <source>
        <strain evidence="2">CGMCC 1.12404</strain>
    </source>
</reference>
<accession>A0ABQ1H161</accession>
<comment type="caution">
    <text evidence="1">The sequence shown here is derived from an EMBL/GenBank/DDBJ whole genome shotgun (WGS) entry which is preliminary data.</text>
</comment>
<organism evidence="1 2">
    <name type="scientific">Kroppenstedtia guangzhouensis</name>
    <dbReference type="NCBI Taxonomy" id="1274356"/>
    <lineage>
        <taxon>Bacteria</taxon>
        <taxon>Bacillati</taxon>
        <taxon>Bacillota</taxon>
        <taxon>Bacilli</taxon>
        <taxon>Bacillales</taxon>
        <taxon>Thermoactinomycetaceae</taxon>
        <taxon>Kroppenstedtia</taxon>
    </lineage>
</organism>
<name>A0ABQ1H161_9BACL</name>
<protein>
    <submittedName>
        <fullName evidence="1">Uncharacterized protein</fullName>
    </submittedName>
</protein>
<dbReference type="Gene3D" id="2.40.128.180">
    <property type="match status" value="1"/>
</dbReference>
<dbReference type="RefSeq" id="WP_188433364.1">
    <property type="nucleotide sequence ID" value="NZ_BMEX01000017.1"/>
</dbReference>
<gene>
    <name evidence="1" type="ORF">GCM10007416_30410</name>
</gene>
<keyword evidence="2" id="KW-1185">Reference proteome</keyword>
<sequence>MDRRSWAVQIGWKHHLVETDFSEGTGTIRLNGILMERWTLDDAVECHRLLVIRDQRLGLHLSKDHTGKCNCDLSLNGISIETGEKVEAFLPTPSGGIWKQWCLRLDSGLHILCLDHCLHIRRTVYIDGKLMLDIHCEVEEEGDHLFMFKGCQIGIHLRQVGEEGFLYHVTVDGTPQDVGELPEDSVEREVEYGRSTFSL</sequence>
<dbReference type="Pfam" id="PF06905">
    <property type="entry name" value="FAIM1"/>
    <property type="match status" value="1"/>
</dbReference>
<dbReference type="EMBL" id="BMEX01000017">
    <property type="protein sequence ID" value="GGA55106.1"/>
    <property type="molecule type" value="Genomic_DNA"/>
</dbReference>
<evidence type="ECO:0000313" key="2">
    <source>
        <dbReference type="Proteomes" id="UP000617979"/>
    </source>
</evidence>